<organism evidence="1">
    <name type="scientific">Oryza nivara</name>
    <name type="common">Indian wild rice</name>
    <name type="synonym">Oryza sativa f. spontanea</name>
    <dbReference type="NCBI Taxonomy" id="4536"/>
    <lineage>
        <taxon>Eukaryota</taxon>
        <taxon>Viridiplantae</taxon>
        <taxon>Streptophyta</taxon>
        <taxon>Embryophyta</taxon>
        <taxon>Tracheophyta</taxon>
        <taxon>Spermatophyta</taxon>
        <taxon>Magnoliopsida</taxon>
        <taxon>Liliopsida</taxon>
        <taxon>Poales</taxon>
        <taxon>Poaceae</taxon>
        <taxon>BOP clade</taxon>
        <taxon>Oryzoideae</taxon>
        <taxon>Oryzeae</taxon>
        <taxon>Oryzinae</taxon>
        <taxon>Oryza</taxon>
    </lineage>
</organism>
<sequence length="65" mass="6860">MAVERAEAGGIRMAGVPALVPANCYLQPATPAVLVIVCSLALFPLHGVTINQACRFQITEKGPKR</sequence>
<evidence type="ECO:0000313" key="2">
    <source>
        <dbReference type="Proteomes" id="UP000006591"/>
    </source>
</evidence>
<dbReference type="Proteomes" id="UP000006591">
    <property type="component" value="Chromosome 2"/>
</dbReference>
<proteinExistence type="predicted"/>
<keyword evidence="2" id="KW-1185">Reference proteome</keyword>
<dbReference type="HOGENOM" id="CLU_2853632_0_0_1"/>
<dbReference type="Gramene" id="ONIVA02G36710.1">
    <property type="protein sequence ID" value="ONIVA02G36710.1"/>
    <property type="gene ID" value="ONIVA02G36710"/>
</dbReference>
<protein>
    <submittedName>
        <fullName evidence="1">Uncharacterized protein</fullName>
    </submittedName>
</protein>
<dbReference type="EnsemblPlants" id="ONIVA02G36710.1">
    <property type="protein sequence ID" value="ONIVA02G36710.1"/>
    <property type="gene ID" value="ONIVA02G36710"/>
</dbReference>
<name>A0A0E0GDL1_ORYNI</name>
<dbReference type="AlphaFoldDB" id="A0A0E0GDL1"/>
<evidence type="ECO:0000313" key="1">
    <source>
        <dbReference type="EnsemblPlants" id="ONIVA02G36710.1"/>
    </source>
</evidence>
<reference evidence="1" key="1">
    <citation type="submission" date="2015-04" db="UniProtKB">
        <authorList>
            <consortium name="EnsemblPlants"/>
        </authorList>
    </citation>
    <scope>IDENTIFICATION</scope>
    <source>
        <strain evidence="1">SL10</strain>
    </source>
</reference>
<reference evidence="1" key="2">
    <citation type="submission" date="2018-04" db="EMBL/GenBank/DDBJ databases">
        <title>OnivRS2 (Oryza nivara Reference Sequence Version 2).</title>
        <authorList>
            <person name="Zhang J."/>
            <person name="Kudrna D."/>
            <person name="Lee S."/>
            <person name="Talag J."/>
            <person name="Rajasekar S."/>
            <person name="Welchert J."/>
            <person name="Hsing Y.-I."/>
            <person name="Wing R.A."/>
        </authorList>
    </citation>
    <scope>NUCLEOTIDE SEQUENCE [LARGE SCALE GENOMIC DNA]</scope>
    <source>
        <strain evidence="1">SL10</strain>
    </source>
</reference>
<accession>A0A0E0GDL1</accession>